<dbReference type="GO" id="GO:0008270">
    <property type="term" value="F:zinc ion binding"/>
    <property type="evidence" value="ECO:0007669"/>
    <property type="project" value="UniProtKB-KW"/>
</dbReference>
<dbReference type="Gene3D" id="6.20.210.20">
    <property type="entry name" value="THAP domain"/>
    <property type="match status" value="1"/>
</dbReference>
<dbReference type="GO" id="GO:0003677">
    <property type="term" value="F:DNA binding"/>
    <property type="evidence" value="ECO:0007669"/>
    <property type="project" value="UniProtKB-UniRule"/>
</dbReference>
<dbReference type="PANTHER" id="PTHR46927">
    <property type="entry name" value="AGAP005574-PA"/>
    <property type="match status" value="1"/>
</dbReference>
<protein>
    <submittedName>
        <fullName evidence="7">THAP domain containing 4 [Bos taurus]</fullName>
    </submittedName>
</protein>
<name>A0A0K2TIS2_LEPSM</name>
<evidence type="ECO:0000259" key="6">
    <source>
        <dbReference type="PROSITE" id="PS50950"/>
    </source>
</evidence>
<feature type="domain" description="THAP-type" evidence="6">
    <location>
        <begin position="43"/>
        <end position="139"/>
    </location>
</feature>
<evidence type="ECO:0000256" key="4">
    <source>
        <dbReference type="ARBA" id="ARBA00023125"/>
    </source>
</evidence>
<evidence type="ECO:0000313" key="7">
    <source>
        <dbReference type="EMBL" id="CDW25829.1"/>
    </source>
</evidence>
<dbReference type="Pfam" id="PF05485">
    <property type="entry name" value="THAP"/>
    <property type="match status" value="1"/>
</dbReference>
<evidence type="ECO:0000256" key="2">
    <source>
        <dbReference type="ARBA" id="ARBA00022771"/>
    </source>
</evidence>
<feature type="non-terminal residue" evidence="7">
    <location>
        <position position="1"/>
    </location>
</feature>
<dbReference type="InterPro" id="IPR006612">
    <property type="entry name" value="THAP_Znf"/>
</dbReference>
<keyword evidence="2 5" id="KW-0863">Zinc-finger</keyword>
<keyword evidence="3" id="KW-0862">Zinc</keyword>
<accession>A0A0K2TIS2</accession>
<dbReference type="SUPFAM" id="SSF57716">
    <property type="entry name" value="Glucocorticoid receptor-like (DNA-binding domain)"/>
    <property type="match status" value="1"/>
</dbReference>
<dbReference type="PROSITE" id="PS50950">
    <property type="entry name" value="ZF_THAP"/>
    <property type="match status" value="1"/>
</dbReference>
<reference evidence="7" key="1">
    <citation type="submission" date="2014-05" db="EMBL/GenBank/DDBJ databases">
        <authorList>
            <person name="Chronopoulou M."/>
        </authorList>
    </citation>
    <scope>NUCLEOTIDE SEQUENCE</scope>
    <source>
        <tissue evidence="7">Whole organism</tissue>
    </source>
</reference>
<sequence length="167" mass="19286">SYSSVIAPFNTIHLDEQKGRENVVCYYLFVTTFTVHSHFISKIPSIFCAPGCKSGYPGQPKEDNVVLHKLPLKDGNLLRKWVRVIPRQNYEPKKCSRLCSKHFTKQNYKLESVASNPNRKIRSPLTWRFLKAGSIPSIFSIIIGFESDLRRQILTKYTYFLKSLSDL</sequence>
<dbReference type="EMBL" id="HACA01008468">
    <property type="protein sequence ID" value="CDW25829.1"/>
    <property type="molecule type" value="Transcribed_RNA"/>
</dbReference>
<evidence type="ECO:0000256" key="5">
    <source>
        <dbReference type="PROSITE-ProRule" id="PRU00309"/>
    </source>
</evidence>
<evidence type="ECO:0000256" key="1">
    <source>
        <dbReference type="ARBA" id="ARBA00022723"/>
    </source>
</evidence>
<keyword evidence="4 5" id="KW-0238">DNA-binding</keyword>
<keyword evidence="1" id="KW-0479">Metal-binding</keyword>
<dbReference type="AlphaFoldDB" id="A0A0K2TIS2"/>
<evidence type="ECO:0000256" key="3">
    <source>
        <dbReference type="ARBA" id="ARBA00022833"/>
    </source>
</evidence>
<dbReference type="InterPro" id="IPR052224">
    <property type="entry name" value="THAP_domain_protein"/>
</dbReference>
<dbReference type="InterPro" id="IPR038441">
    <property type="entry name" value="THAP_Znf_sf"/>
</dbReference>
<dbReference type="PANTHER" id="PTHR46927:SF3">
    <property type="entry name" value="THAP-TYPE DOMAIN-CONTAINING PROTEIN"/>
    <property type="match status" value="1"/>
</dbReference>
<proteinExistence type="predicted"/>
<gene>
    <name evidence="7" type="primary">THAP4</name>
</gene>
<organism evidence="7">
    <name type="scientific">Lepeophtheirus salmonis</name>
    <name type="common">Salmon louse</name>
    <name type="synonym">Caligus salmonis</name>
    <dbReference type="NCBI Taxonomy" id="72036"/>
    <lineage>
        <taxon>Eukaryota</taxon>
        <taxon>Metazoa</taxon>
        <taxon>Ecdysozoa</taxon>
        <taxon>Arthropoda</taxon>
        <taxon>Crustacea</taxon>
        <taxon>Multicrustacea</taxon>
        <taxon>Hexanauplia</taxon>
        <taxon>Copepoda</taxon>
        <taxon>Siphonostomatoida</taxon>
        <taxon>Caligidae</taxon>
        <taxon>Lepeophtheirus</taxon>
    </lineage>
</organism>
<dbReference type="SMART" id="SM00980">
    <property type="entry name" value="THAP"/>
    <property type="match status" value="1"/>
</dbReference>